<feature type="region of interest" description="Disordered" evidence="1">
    <location>
        <begin position="56"/>
        <end position="80"/>
    </location>
</feature>
<gene>
    <name evidence="3" type="ORF">L211DRAFT_325548</name>
</gene>
<feature type="transmembrane region" description="Helical" evidence="2">
    <location>
        <begin position="12"/>
        <end position="31"/>
    </location>
</feature>
<dbReference type="Proteomes" id="UP000267821">
    <property type="component" value="Unassembled WGS sequence"/>
</dbReference>
<evidence type="ECO:0000313" key="3">
    <source>
        <dbReference type="EMBL" id="RPB22476.1"/>
    </source>
</evidence>
<dbReference type="InParanoid" id="A0A3N4LIA3"/>
<sequence length="172" mass="19341">MEIHTVRSRKYINLLIFICVLLLFCFALYAGSKTLTLTSSNPYNAKLRYCSASKGQLPTATSKNKKSGKGSKGPESITKPTQEAIVGLGSGRYSLHRIKNNDIDIEQPIQWLNYDIVVHLRKGRRATPYCNYEKQKAGGRIQGSRKHNKTDLRSNNRTWKRTISRANPGVAS</sequence>
<protein>
    <submittedName>
        <fullName evidence="3">Uncharacterized protein</fullName>
    </submittedName>
</protein>
<evidence type="ECO:0000313" key="4">
    <source>
        <dbReference type="Proteomes" id="UP000267821"/>
    </source>
</evidence>
<name>A0A3N4LIA3_9PEZI</name>
<feature type="region of interest" description="Disordered" evidence="1">
    <location>
        <begin position="136"/>
        <end position="172"/>
    </location>
</feature>
<dbReference type="AlphaFoldDB" id="A0A3N4LIA3"/>
<keyword evidence="2" id="KW-0812">Transmembrane</keyword>
<proteinExistence type="predicted"/>
<evidence type="ECO:0000256" key="2">
    <source>
        <dbReference type="SAM" id="Phobius"/>
    </source>
</evidence>
<organism evidence="3 4">
    <name type="scientific">Terfezia boudieri ATCC MYA-4762</name>
    <dbReference type="NCBI Taxonomy" id="1051890"/>
    <lineage>
        <taxon>Eukaryota</taxon>
        <taxon>Fungi</taxon>
        <taxon>Dikarya</taxon>
        <taxon>Ascomycota</taxon>
        <taxon>Pezizomycotina</taxon>
        <taxon>Pezizomycetes</taxon>
        <taxon>Pezizales</taxon>
        <taxon>Pezizaceae</taxon>
        <taxon>Terfezia</taxon>
    </lineage>
</organism>
<keyword evidence="2" id="KW-1133">Transmembrane helix</keyword>
<evidence type="ECO:0000256" key="1">
    <source>
        <dbReference type="SAM" id="MobiDB-lite"/>
    </source>
</evidence>
<reference evidence="3 4" key="1">
    <citation type="journal article" date="2018" name="Nat. Ecol. Evol.">
        <title>Pezizomycetes genomes reveal the molecular basis of ectomycorrhizal truffle lifestyle.</title>
        <authorList>
            <person name="Murat C."/>
            <person name="Payen T."/>
            <person name="Noel B."/>
            <person name="Kuo A."/>
            <person name="Morin E."/>
            <person name="Chen J."/>
            <person name="Kohler A."/>
            <person name="Krizsan K."/>
            <person name="Balestrini R."/>
            <person name="Da Silva C."/>
            <person name="Montanini B."/>
            <person name="Hainaut M."/>
            <person name="Levati E."/>
            <person name="Barry K.W."/>
            <person name="Belfiori B."/>
            <person name="Cichocki N."/>
            <person name="Clum A."/>
            <person name="Dockter R.B."/>
            <person name="Fauchery L."/>
            <person name="Guy J."/>
            <person name="Iotti M."/>
            <person name="Le Tacon F."/>
            <person name="Lindquist E.A."/>
            <person name="Lipzen A."/>
            <person name="Malagnac F."/>
            <person name="Mello A."/>
            <person name="Molinier V."/>
            <person name="Miyauchi S."/>
            <person name="Poulain J."/>
            <person name="Riccioni C."/>
            <person name="Rubini A."/>
            <person name="Sitrit Y."/>
            <person name="Splivallo R."/>
            <person name="Traeger S."/>
            <person name="Wang M."/>
            <person name="Zifcakova L."/>
            <person name="Wipf D."/>
            <person name="Zambonelli A."/>
            <person name="Paolocci F."/>
            <person name="Nowrousian M."/>
            <person name="Ottonello S."/>
            <person name="Baldrian P."/>
            <person name="Spatafora J.W."/>
            <person name="Henrissat B."/>
            <person name="Nagy L.G."/>
            <person name="Aury J.M."/>
            <person name="Wincker P."/>
            <person name="Grigoriev I.V."/>
            <person name="Bonfante P."/>
            <person name="Martin F.M."/>
        </authorList>
    </citation>
    <scope>NUCLEOTIDE SEQUENCE [LARGE SCALE GENOMIC DNA]</scope>
    <source>
        <strain evidence="3 4">ATCC MYA-4762</strain>
    </source>
</reference>
<dbReference type="EMBL" id="ML121551">
    <property type="protein sequence ID" value="RPB22476.1"/>
    <property type="molecule type" value="Genomic_DNA"/>
</dbReference>
<keyword evidence="4" id="KW-1185">Reference proteome</keyword>
<keyword evidence="2" id="KW-0472">Membrane</keyword>
<accession>A0A3N4LIA3</accession>